<dbReference type="Gene3D" id="1.20.1280.50">
    <property type="match status" value="1"/>
</dbReference>
<gene>
    <name evidence="3" type="ORF">VFH_III005560</name>
</gene>
<accession>A0AAV0ZVT9</accession>
<protein>
    <recommendedName>
        <fullName evidence="2">F-box domain-containing protein</fullName>
    </recommendedName>
</protein>
<keyword evidence="4" id="KW-1185">Reference proteome</keyword>
<dbReference type="PANTHER" id="PTHR31672:SF13">
    <property type="entry name" value="F-BOX PROTEIN CPR30-LIKE"/>
    <property type="match status" value="1"/>
</dbReference>
<dbReference type="Proteomes" id="UP001157006">
    <property type="component" value="Chromosome 3"/>
</dbReference>
<feature type="region of interest" description="Disordered" evidence="1">
    <location>
        <begin position="201"/>
        <end position="273"/>
    </location>
</feature>
<organism evidence="3 4">
    <name type="scientific">Vicia faba</name>
    <name type="common">Broad bean</name>
    <name type="synonym">Faba vulgaris</name>
    <dbReference type="NCBI Taxonomy" id="3906"/>
    <lineage>
        <taxon>Eukaryota</taxon>
        <taxon>Viridiplantae</taxon>
        <taxon>Streptophyta</taxon>
        <taxon>Embryophyta</taxon>
        <taxon>Tracheophyta</taxon>
        <taxon>Spermatophyta</taxon>
        <taxon>Magnoliopsida</taxon>
        <taxon>eudicotyledons</taxon>
        <taxon>Gunneridae</taxon>
        <taxon>Pentapetalae</taxon>
        <taxon>rosids</taxon>
        <taxon>fabids</taxon>
        <taxon>Fabales</taxon>
        <taxon>Fabaceae</taxon>
        <taxon>Papilionoideae</taxon>
        <taxon>50 kb inversion clade</taxon>
        <taxon>NPAAA clade</taxon>
        <taxon>Hologalegina</taxon>
        <taxon>IRL clade</taxon>
        <taxon>Fabeae</taxon>
        <taxon>Vicia</taxon>
    </lineage>
</organism>
<feature type="compositionally biased region" description="Polar residues" evidence="1">
    <location>
        <begin position="219"/>
        <end position="238"/>
    </location>
</feature>
<dbReference type="InterPro" id="IPR006527">
    <property type="entry name" value="F-box-assoc_dom_typ1"/>
</dbReference>
<reference evidence="3 4" key="1">
    <citation type="submission" date="2023-01" db="EMBL/GenBank/DDBJ databases">
        <authorList>
            <person name="Kreplak J."/>
        </authorList>
    </citation>
    <scope>NUCLEOTIDE SEQUENCE [LARGE SCALE GENOMIC DNA]</scope>
</reference>
<dbReference type="PROSITE" id="PS50181">
    <property type="entry name" value="FBOX"/>
    <property type="match status" value="1"/>
</dbReference>
<dbReference type="SUPFAM" id="SSF81383">
    <property type="entry name" value="F-box domain"/>
    <property type="match status" value="1"/>
</dbReference>
<dbReference type="Pfam" id="PF07734">
    <property type="entry name" value="FBA_1"/>
    <property type="match status" value="1"/>
</dbReference>
<evidence type="ECO:0000256" key="1">
    <source>
        <dbReference type="SAM" id="MobiDB-lite"/>
    </source>
</evidence>
<dbReference type="InterPro" id="IPR017451">
    <property type="entry name" value="F-box-assoc_interact_dom"/>
</dbReference>
<dbReference type="PANTHER" id="PTHR31672">
    <property type="entry name" value="BNACNNG10540D PROTEIN"/>
    <property type="match status" value="1"/>
</dbReference>
<feature type="compositionally biased region" description="Low complexity" evidence="1">
    <location>
        <begin position="254"/>
        <end position="273"/>
    </location>
</feature>
<dbReference type="InterPro" id="IPR036047">
    <property type="entry name" value="F-box-like_dom_sf"/>
</dbReference>
<dbReference type="InterPro" id="IPR050796">
    <property type="entry name" value="SCF_F-box_component"/>
</dbReference>
<evidence type="ECO:0000259" key="2">
    <source>
        <dbReference type="PROSITE" id="PS50181"/>
    </source>
</evidence>
<proteinExistence type="predicted"/>
<dbReference type="Pfam" id="PF00646">
    <property type="entry name" value="F-box"/>
    <property type="match status" value="1"/>
</dbReference>
<dbReference type="AlphaFoldDB" id="A0AAV0ZVT9"/>
<feature type="domain" description="F-box" evidence="2">
    <location>
        <begin position="324"/>
        <end position="369"/>
    </location>
</feature>
<name>A0AAV0ZVT9_VICFA</name>
<dbReference type="EMBL" id="OX451738">
    <property type="protein sequence ID" value="CAI8601658.1"/>
    <property type="molecule type" value="Genomic_DNA"/>
</dbReference>
<evidence type="ECO:0000313" key="4">
    <source>
        <dbReference type="Proteomes" id="UP001157006"/>
    </source>
</evidence>
<dbReference type="InterPro" id="IPR001810">
    <property type="entry name" value="F-box_dom"/>
</dbReference>
<dbReference type="SMART" id="SM00256">
    <property type="entry name" value="FBOX"/>
    <property type="match status" value="1"/>
</dbReference>
<evidence type="ECO:0000313" key="3">
    <source>
        <dbReference type="EMBL" id="CAI8601658.1"/>
    </source>
</evidence>
<dbReference type="NCBIfam" id="TIGR01640">
    <property type="entry name" value="F_box_assoc_1"/>
    <property type="match status" value="1"/>
</dbReference>
<feature type="region of interest" description="Disordered" evidence="1">
    <location>
        <begin position="1"/>
        <end position="24"/>
    </location>
</feature>
<sequence>MGSTAVSRAKSAEHNLMGSTAVSRAKSAEHNLMGSTAVSRADQIDKVSRSYSPVSFYMDSAVNQPGPVRKGNNKSSESKMNKRFKENSIPLSFYTTTLVYYPAPDPDPTYESLMYIYVPNEEKLSHQLSFYMDPTLSHPARKIYIPFSTADSSLLKSVANVTVRRFQDDSSQSKSVANVTFHFQSSGSMAKVSFGSFDSQSSQFKPTESKVSELKPTESKVSFGSRSSELKPSQSKLSCRSVGSHSSETKSSESKLSFSSSGSDSSESKSSQSKLSFGSFGSDSSELKFIFGSFGSLSSQSKSVAKVSKNYIPLSTAAPSSKSKVSRNSIPDKVAFSILSKLPVKSLKRFGCVSKSWSILFENTDFMTMYTNHSISCHGSHDDYHTFILTNHCLGYRLYHSEFHLLDSRLKLNLPSPLQRSRYYTCILGSTSVNGIFCLGQTTANRDSQSLYVLWNPLTQEFMVIPSSPAELTPKHRSGMTVYMEHVIHGFGYDQLRHDFKLIQYVSFGSHLYPWLKTSFVEIYSLKNNSWRMIDMDNDLSHWGYIQCRSFYGFEVYLDGACHWLVSDCINHRHAMTLLSFDLTNEVFITTPIGEEPYNPYSGLARLTVLNGSIALISNYHDDLVFQISILGKLGVSESWIKLYTYGPLPSIQWPPIGFGKMGPIFFNKKDYEVVYVDLSTQIIEEVGITSGKTNYNIGGLYKESLLSLKDHVTRSLQGKSSFVAGSCN</sequence>
<feature type="compositionally biased region" description="Basic and acidic residues" evidence="1">
    <location>
        <begin position="207"/>
        <end position="218"/>
    </location>
</feature>